<protein>
    <submittedName>
        <fullName evidence="3">Uncharacterized protein</fullName>
    </submittedName>
</protein>
<dbReference type="RefSeq" id="WP_099882205.1">
    <property type="nucleotide sequence ID" value="NZ_JAFFZM010000039.1"/>
</dbReference>
<dbReference type="PROSITE" id="PS51257">
    <property type="entry name" value="PROKAR_LIPOPROTEIN"/>
    <property type="match status" value="1"/>
</dbReference>
<evidence type="ECO:0000256" key="2">
    <source>
        <dbReference type="SAM" id="SignalP"/>
    </source>
</evidence>
<feature type="chain" id="PRO_5047447677" evidence="2">
    <location>
        <begin position="25"/>
        <end position="194"/>
    </location>
</feature>
<evidence type="ECO:0000256" key="1">
    <source>
        <dbReference type="SAM" id="MobiDB-lite"/>
    </source>
</evidence>
<organism evidence="3 4">
    <name type="scientific">Streptomyces smyrnaeus</name>
    <dbReference type="NCBI Taxonomy" id="1387713"/>
    <lineage>
        <taxon>Bacteria</taxon>
        <taxon>Bacillati</taxon>
        <taxon>Actinomycetota</taxon>
        <taxon>Actinomycetes</taxon>
        <taxon>Kitasatosporales</taxon>
        <taxon>Streptomycetaceae</taxon>
        <taxon>Streptomyces</taxon>
    </lineage>
</organism>
<name>A0ABS3Y6N9_9ACTN</name>
<accession>A0ABS3Y6N9</accession>
<dbReference type="GeneID" id="96263721"/>
<keyword evidence="4" id="KW-1185">Reference proteome</keyword>
<evidence type="ECO:0000313" key="3">
    <source>
        <dbReference type="EMBL" id="MBO8203344.1"/>
    </source>
</evidence>
<gene>
    <name evidence="3" type="ORF">JW613_34435</name>
</gene>
<sequence>MRIRRAIGAAGLVLATTAGLSGCADDPKDKAFGGLGDVGDLPSAPSVPSPGSTDVPGLSSGGSSNGGTSSGGLSSGGSSGVPTPSSPPTYNPSAIGEVDGERCRYSRSLGRISYDVEIQNSSNDQAFRYNFTVSFKIGSSPSSSIATRTIGSRFKTVTVSPGGSRSVTVDVSHSTNQRLVYSCQVTTASKSPAS</sequence>
<feature type="compositionally biased region" description="Gly residues" evidence="1">
    <location>
        <begin position="59"/>
        <end position="79"/>
    </location>
</feature>
<feature type="region of interest" description="Disordered" evidence="1">
    <location>
        <begin position="21"/>
        <end position="98"/>
    </location>
</feature>
<proteinExistence type="predicted"/>
<comment type="caution">
    <text evidence="3">The sequence shown here is derived from an EMBL/GenBank/DDBJ whole genome shotgun (WGS) entry which is preliminary data.</text>
</comment>
<dbReference type="EMBL" id="JAFFZM010000039">
    <property type="protein sequence ID" value="MBO8203344.1"/>
    <property type="molecule type" value="Genomic_DNA"/>
</dbReference>
<dbReference type="Proteomes" id="UP000721954">
    <property type="component" value="Unassembled WGS sequence"/>
</dbReference>
<reference evidence="3 4" key="1">
    <citation type="submission" date="2021-02" db="EMBL/GenBank/DDBJ databases">
        <title>Streptomyces spirodelae sp. nov., isolated from duckweed.</title>
        <authorList>
            <person name="Saimee Y."/>
            <person name="Duangmal K."/>
        </authorList>
    </citation>
    <scope>NUCLEOTIDE SEQUENCE [LARGE SCALE GENOMIC DNA]</scope>
    <source>
        <strain evidence="3 4">DSM 42105</strain>
    </source>
</reference>
<keyword evidence="2" id="KW-0732">Signal</keyword>
<feature type="signal peptide" evidence="2">
    <location>
        <begin position="1"/>
        <end position="24"/>
    </location>
</feature>
<evidence type="ECO:0000313" key="4">
    <source>
        <dbReference type="Proteomes" id="UP000721954"/>
    </source>
</evidence>